<dbReference type="AlphaFoldDB" id="A0AA39Z0N2"/>
<feature type="region of interest" description="Disordered" evidence="1">
    <location>
        <begin position="47"/>
        <end position="121"/>
    </location>
</feature>
<dbReference type="Proteomes" id="UP001174997">
    <property type="component" value="Unassembled WGS sequence"/>
</dbReference>
<proteinExistence type="predicted"/>
<comment type="caution">
    <text evidence="2">The sequence shown here is derived from an EMBL/GenBank/DDBJ whole genome shotgun (WGS) entry which is preliminary data.</text>
</comment>
<sequence length="275" mass="28468">MALVFSTVWRRLFLLGVWGLIIRLLPMMGGRPVPLGSQAIPGPQDVFGPQNTNKITETNAKQPVKRKRQRAKKNAVPEPPIARGDLPPDAAMAPSAVPAGSNRRRRRPAVSAHNAVPNAQSIPGLPVLAPAPPNYGAGVLNGHDTVSSMLGAQFASGIQPAPPQPSYYGTGVLNGHDSVSSMIGAQFASQIQAAPPQPSNFGAGVLNGHDSVSSMIGAQFASEVPPALSTQSNISAGFLNGHDSVSSMLAAQIAAGATPTPLPDLAATKRPSRKR</sequence>
<name>A0AA39Z0N2_9PEZI</name>
<dbReference type="EMBL" id="JAULSY010000146">
    <property type="protein sequence ID" value="KAK0662027.1"/>
    <property type="molecule type" value="Genomic_DNA"/>
</dbReference>
<evidence type="ECO:0000313" key="2">
    <source>
        <dbReference type="EMBL" id="KAK0662027.1"/>
    </source>
</evidence>
<evidence type="ECO:0000313" key="3">
    <source>
        <dbReference type="Proteomes" id="UP001174997"/>
    </source>
</evidence>
<feature type="compositionally biased region" description="Basic residues" evidence="1">
    <location>
        <begin position="63"/>
        <end position="73"/>
    </location>
</feature>
<organism evidence="2 3">
    <name type="scientific">Cercophora samala</name>
    <dbReference type="NCBI Taxonomy" id="330535"/>
    <lineage>
        <taxon>Eukaryota</taxon>
        <taxon>Fungi</taxon>
        <taxon>Dikarya</taxon>
        <taxon>Ascomycota</taxon>
        <taxon>Pezizomycotina</taxon>
        <taxon>Sordariomycetes</taxon>
        <taxon>Sordariomycetidae</taxon>
        <taxon>Sordariales</taxon>
        <taxon>Lasiosphaeriaceae</taxon>
        <taxon>Cercophora</taxon>
    </lineage>
</organism>
<reference evidence="2" key="1">
    <citation type="submission" date="2023-06" db="EMBL/GenBank/DDBJ databases">
        <title>Genome-scale phylogeny and comparative genomics of the fungal order Sordariales.</title>
        <authorList>
            <consortium name="Lawrence Berkeley National Laboratory"/>
            <person name="Hensen N."/>
            <person name="Bonometti L."/>
            <person name="Westerberg I."/>
            <person name="Brannstrom I.O."/>
            <person name="Guillou S."/>
            <person name="Cros-Aarteil S."/>
            <person name="Calhoun S."/>
            <person name="Haridas S."/>
            <person name="Kuo A."/>
            <person name="Mondo S."/>
            <person name="Pangilinan J."/>
            <person name="Riley R."/>
            <person name="Labutti K."/>
            <person name="Andreopoulos B."/>
            <person name="Lipzen A."/>
            <person name="Chen C."/>
            <person name="Yanf M."/>
            <person name="Daum C."/>
            <person name="Ng V."/>
            <person name="Clum A."/>
            <person name="Steindorff A."/>
            <person name="Ohm R."/>
            <person name="Martin F."/>
            <person name="Silar P."/>
            <person name="Natvig D."/>
            <person name="Lalanne C."/>
            <person name="Gautier V."/>
            <person name="Ament-Velasquez S.L."/>
            <person name="Kruys A."/>
            <person name="Hutchinson M.I."/>
            <person name="Powell A.J."/>
            <person name="Barry K."/>
            <person name="Miller A.N."/>
            <person name="Grigoriev I.V."/>
            <person name="Debuchy R."/>
            <person name="Gladieux P."/>
            <person name="Thoren M.H."/>
            <person name="Johannesson H."/>
        </authorList>
    </citation>
    <scope>NUCLEOTIDE SEQUENCE</scope>
    <source>
        <strain evidence="2">CBS 307.81</strain>
    </source>
</reference>
<accession>A0AA39Z0N2</accession>
<feature type="compositionally biased region" description="Polar residues" evidence="1">
    <location>
        <begin position="49"/>
        <end position="61"/>
    </location>
</feature>
<gene>
    <name evidence="2" type="ORF">QBC41DRAFT_235495</name>
</gene>
<protein>
    <submittedName>
        <fullName evidence="2">Uncharacterized protein</fullName>
    </submittedName>
</protein>
<evidence type="ECO:0000256" key="1">
    <source>
        <dbReference type="SAM" id="MobiDB-lite"/>
    </source>
</evidence>
<keyword evidence="3" id="KW-1185">Reference proteome</keyword>